<dbReference type="InterPro" id="IPR008972">
    <property type="entry name" value="Cupredoxin"/>
</dbReference>
<dbReference type="Proteomes" id="UP000397656">
    <property type="component" value="Chromosome 1"/>
</dbReference>
<dbReference type="PANTHER" id="PTHR42838">
    <property type="entry name" value="CYTOCHROME C OXIDASE SUBUNIT II"/>
    <property type="match status" value="1"/>
</dbReference>
<gene>
    <name evidence="6" type="ORF">F7R26_004155</name>
    <name evidence="5" type="ORF">RR42_m0829</name>
</gene>
<proteinExistence type="predicted"/>
<keyword evidence="5" id="KW-0560">Oxidoreductase</keyword>
<evidence type="ECO:0000313" key="6">
    <source>
        <dbReference type="EMBL" id="QOT77276.1"/>
    </source>
</evidence>
<evidence type="ECO:0000256" key="1">
    <source>
        <dbReference type="ARBA" id="ARBA00004418"/>
    </source>
</evidence>
<comment type="subcellular location">
    <subcellularLocation>
        <location evidence="1">Periplasm</location>
    </subcellularLocation>
</comment>
<dbReference type="PANTHER" id="PTHR42838:SF2">
    <property type="entry name" value="NITROUS-OXIDE REDUCTASE"/>
    <property type="match status" value="1"/>
</dbReference>
<sequence>MSVIGREGISRRRALCCLLALAGGTPLLRSAAAAPRVIKVHARKFVFTPNRIALRVGEPVVFELTAQDVIMGFSVPDLGIREDLPPGKVVRVSALPKAAGSFGFLCDIFCGSGHETMNGVIEVS</sequence>
<dbReference type="EMBL" id="CP062803">
    <property type="protein sequence ID" value="QOT77276.1"/>
    <property type="molecule type" value="Genomic_DNA"/>
</dbReference>
<dbReference type="EMBL" id="CP010536">
    <property type="protein sequence ID" value="AJG18241.1"/>
    <property type="molecule type" value="Genomic_DNA"/>
</dbReference>
<dbReference type="GO" id="GO:0004129">
    <property type="term" value="F:cytochrome-c oxidase activity"/>
    <property type="evidence" value="ECO:0007669"/>
    <property type="project" value="InterPro"/>
</dbReference>
<dbReference type="AlphaFoldDB" id="A0A0C4YC83"/>
<dbReference type="Gene3D" id="2.60.40.420">
    <property type="entry name" value="Cupredoxins - blue copper proteins"/>
    <property type="match status" value="1"/>
</dbReference>
<dbReference type="Proteomes" id="UP000031843">
    <property type="component" value="Chromosome main"/>
</dbReference>
<reference evidence="6 8" key="2">
    <citation type="submission" date="2020-10" db="EMBL/GenBank/DDBJ databases">
        <title>Complete genome sequence of Cupriavidus basilensis CCUG 49340T.</title>
        <authorList>
            <person name="Salva-Serra F."/>
            <person name="Donoso R.A."/>
            <person name="Cho K.H."/>
            <person name="Yoo J.A."/>
            <person name="Lee K."/>
            <person name="Yoon S.-H."/>
            <person name="Perez-Pantoja D."/>
            <person name="Moore E.R.B."/>
        </authorList>
    </citation>
    <scope>NUCLEOTIDE SEQUENCE [LARGE SCALE GENOMIC DNA]</scope>
    <source>
        <strain evidence="8">CCUG 49340</strain>
        <strain evidence="6">DSM 11853</strain>
    </source>
</reference>
<evidence type="ECO:0000313" key="8">
    <source>
        <dbReference type="Proteomes" id="UP000397656"/>
    </source>
</evidence>
<accession>A0A0C4YC83</accession>
<feature type="domain" description="Cytochrome oxidase subunit II copper A binding" evidence="4">
    <location>
        <begin position="1"/>
        <end position="124"/>
    </location>
</feature>
<dbReference type="STRING" id="68895.RR42_m0829"/>
<dbReference type="GeneID" id="98400084"/>
<dbReference type="PROSITE" id="PS50857">
    <property type="entry name" value="COX2_CUA"/>
    <property type="match status" value="1"/>
</dbReference>
<evidence type="ECO:0000313" key="7">
    <source>
        <dbReference type="Proteomes" id="UP000031843"/>
    </source>
</evidence>
<evidence type="ECO:0000256" key="2">
    <source>
        <dbReference type="ARBA" id="ARBA00022723"/>
    </source>
</evidence>
<keyword evidence="7" id="KW-1185">Reference proteome</keyword>
<evidence type="ECO:0000256" key="3">
    <source>
        <dbReference type="ARBA" id="ARBA00023008"/>
    </source>
</evidence>
<dbReference type="RefSeq" id="WP_043344319.1">
    <property type="nucleotide sequence ID" value="NZ_CP010536.1"/>
</dbReference>
<dbReference type="GO" id="GO:0005507">
    <property type="term" value="F:copper ion binding"/>
    <property type="evidence" value="ECO:0007669"/>
    <property type="project" value="InterPro"/>
</dbReference>
<dbReference type="OrthoDB" id="9759695at2"/>
<dbReference type="InterPro" id="IPR051403">
    <property type="entry name" value="NosZ/Cyto_c_oxidase_sub2"/>
</dbReference>
<dbReference type="EC" id="1.9.3.1" evidence="5"/>
<reference evidence="5 7" key="1">
    <citation type="journal article" date="2015" name="Genome Announc.">
        <title>Complete Genome Sequence of Cupriavidus basilensis 4G11, Isolated from the Oak Ridge Field Research Center Site.</title>
        <authorList>
            <person name="Ray J."/>
            <person name="Waters R.J."/>
            <person name="Skerker J.M."/>
            <person name="Kuehl J.V."/>
            <person name="Price M.N."/>
            <person name="Huang J."/>
            <person name="Chakraborty R."/>
            <person name="Arkin A.P."/>
            <person name="Deutschbauer A."/>
        </authorList>
    </citation>
    <scope>NUCLEOTIDE SEQUENCE [LARGE SCALE GENOMIC DNA]</scope>
    <source>
        <strain evidence="5">4G11</strain>
    </source>
</reference>
<evidence type="ECO:0000313" key="5">
    <source>
        <dbReference type="EMBL" id="AJG18241.1"/>
    </source>
</evidence>
<protein>
    <submittedName>
        <fullName evidence="5">Cytochrome c oxidase (B(O/a)3-type) chain II</fullName>
        <ecNumber evidence="5">1.9.3.1</ecNumber>
    </submittedName>
    <submittedName>
        <fullName evidence="6">Cytochrome c oxidase subunit II</fullName>
    </submittedName>
</protein>
<evidence type="ECO:0000259" key="4">
    <source>
        <dbReference type="PROSITE" id="PS50857"/>
    </source>
</evidence>
<keyword evidence="2" id="KW-0479">Metal-binding</keyword>
<name>A0A0C4YC83_9BURK</name>
<dbReference type="PRINTS" id="PR01166">
    <property type="entry name" value="CYCOXIDASEII"/>
</dbReference>
<dbReference type="Pfam" id="PF00116">
    <property type="entry name" value="COX2"/>
    <property type="match status" value="1"/>
</dbReference>
<dbReference type="SUPFAM" id="SSF49503">
    <property type="entry name" value="Cupredoxins"/>
    <property type="match status" value="1"/>
</dbReference>
<dbReference type="InterPro" id="IPR002429">
    <property type="entry name" value="CcO_II-like_C"/>
</dbReference>
<dbReference type="GO" id="GO:0016020">
    <property type="term" value="C:membrane"/>
    <property type="evidence" value="ECO:0007669"/>
    <property type="project" value="InterPro"/>
</dbReference>
<organism evidence="5 7">
    <name type="scientific">Cupriavidus basilensis</name>
    <dbReference type="NCBI Taxonomy" id="68895"/>
    <lineage>
        <taxon>Bacteria</taxon>
        <taxon>Pseudomonadati</taxon>
        <taxon>Pseudomonadota</taxon>
        <taxon>Betaproteobacteria</taxon>
        <taxon>Burkholderiales</taxon>
        <taxon>Burkholderiaceae</taxon>
        <taxon>Cupriavidus</taxon>
    </lineage>
</organism>
<dbReference type="KEGG" id="cbw:RR42_m0829"/>
<keyword evidence="3" id="KW-0186">Copper</keyword>
<dbReference type="GO" id="GO:0042597">
    <property type="term" value="C:periplasmic space"/>
    <property type="evidence" value="ECO:0007669"/>
    <property type="project" value="UniProtKB-SubCell"/>
</dbReference>
<dbReference type="GO" id="GO:0016491">
    <property type="term" value="F:oxidoreductase activity"/>
    <property type="evidence" value="ECO:0007669"/>
    <property type="project" value="UniProtKB-KW"/>
</dbReference>